<dbReference type="EMBL" id="JACAZI010000029">
    <property type="protein sequence ID" value="KAF7333463.1"/>
    <property type="molecule type" value="Genomic_DNA"/>
</dbReference>
<feature type="transmembrane region" description="Helical" evidence="1">
    <location>
        <begin position="60"/>
        <end position="80"/>
    </location>
</feature>
<evidence type="ECO:0000256" key="1">
    <source>
        <dbReference type="SAM" id="Phobius"/>
    </source>
</evidence>
<dbReference type="Proteomes" id="UP000620124">
    <property type="component" value="Unassembled WGS sequence"/>
</dbReference>
<accession>A0A8H7CFF0</accession>
<keyword evidence="3" id="KW-1185">Reference proteome</keyword>
<dbReference type="AlphaFoldDB" id="A0A8H7CFF0"/>
<evidence type="ECO:0000313" key="2">
    <source>
        <dbReference type="EMBL" id="KAF7333463.1"/>
    </source>
</evidence>
<keyword evidence="1" id="KW-0812">Transmembrane</keyword>
<gene>
    <name evidence="2" type="ORF">MVEN_02362500</name>
</gene>
<reference evidence="2" key="1">
    <citation type="submission" date="2020-05" db="EMBL/GenBank/DDBJ databases">
        <title>Mycena genomes resolve the evolution of fungal bioluminescence.</title>
        <authorList>
            <person name="Tsai I.J."/>
        </authorList>
    </citation>
    <scope>NUCLEOTIDE SEQUENCE</scope>
    <source>
        <strain evidence="2">CCC161011</strain>
    </source>
</reference>
<organism evidence="2 3">
    <name type="scientific">Mycena venus</name>
    <dbReference type="NCBI Taxonomy" id="2733690"/>
    <lineage>
        <taxon>Eukaryota</taxon>
        <taxon>Fungi</taxon>
        <taxon>Dikarya</taxon>
        <taxon>Basidiomycota</taxon>
        <taxon>Agaricomycotina</taxon>
        <taxon>Agaricomycetes</taxon>
        <taxon>Agaricomycetidae</taxon>
        <taxon>Agaricales</taxon>
        <taxon>Marasmiineae</taxon>
        <taxon>Mycenaceae</taxon>
        <taxon>Mycena</taxon>
    </lineage>
</organism>
<keyword evidence="1" id="KW-0472">Membrane</keyword>
<protein>
    <submittedName>
        <fullName evidence="2">Uncharacterized protein</fullName>
    </submittedName>
</protein>
<proteinExistence type="predicted"/>
<evidence type="ECO:0000313" key="3">
    <source>
        <dbReference type="Proteomes" id="UP000620124"/>
    </source>
</evidence>
<sequence length="113" mass="11772">MITVCAMILESGALYLCGGIVFIAFEFGVAGRLSIDVVRHASTAKGDTILMRLLAKQTEGVVLAQLVGIAPTIIAARVALGKSVENMGASAAADPLDDEVLYIRPESVKVKAV</sequence>
<comment type="caution">
    <text evidence="2">The sequence shown here is derived from an EMBL/GenBank/DDBJ whole genome shotgun (WGS) entry which is preliminary data.</text>
</comment>
<feature type="transmembrane region" description="Helical" evidence="1">
    <location>
        <begin position="12"/>
        <end position="35"/>
    </location>
</feature>
<name>A0A8H7CFF0_9AGAR</name>
<keyword evidence="1" id="KW-1133">Transmembrane helix</keyword>
<dbReference type="OrthoDB" id="3265563at2759"/>